<evidence type="ECO:0000256" key="9">
    <source>
        <dbReference type="ARBA" id="ARBA00023098"/>
    </source>
</evidence>
<dbReference type="InterPro" id="IPR001753">
    <property type="entry name" value="Enoyl-CoA_hydra/iso"/>
</dbReference>
<evidence type="ECO:0000256" key="4">
    <source>
        <dbReference type="ARBA" id="ARBA00011245"/>
    </source>
</evidence>
<dbReference type="Pfam" id="PF00378">
    <property type="entry name" value="ECH_1"/>
    <property type="match status" value="1"/>
</dbReference>
<keyword evidence="8" id="KW-0520">NAD</keyword>
<comment type="catalytic activity">
    <reaction evidence="14">
        <text>a (3S)-3-hydroxyacyl-CoA + NAD(+) = a 3-oxoacyl-CoA + NADH + H(+)</text>
        <dbReference type="Rhea" id="RHEA:22432"/>
        <dbReference type="ChEBI" id="CHEBI:15378"/>
        <dbReference type="ChEBI" id="CHEBI:57318"/>
        <dbReference type="ChEBI" id="CHEBI:57540"/>
        <dbReference type="ChEBI" id="CHEBI:57945"/>
        <dbReference type="ChEBI" id="CHEBI:90726"/>
        <dbReference type="EC" id="1.1.1.35"/>
    </reaction>
</comment>
<dbReference type="PANTHER" id="PTHR23309:SF49">
    <property type="entry name" value="PEROXISOMAL BIFUNCTIONAL ENZYME"/>
    <property type="match status" value="1"/>
</dbReference>
<keyword evidence="11" id="KW-0413">Isomerase</keyword>
<dbReference type="InterPro" id="IPR006108">
    <property type="entry name" value="3HC_DH_C"/>
</dbReference>
<dbReference type="SUPFAM" id="SSF51735">
    <property type="entry name" value="NAD(P)-binding Rossmann-fold domains"/>
    <property type="match status" value="1"/>
</dbReference>
<dbReference type="RefSeq" id="WP_354464614.1">
    <property type="nucleotide sequence ID" value="NZ_JBEWSZ010000009.1"/>
</dbReference>
<gene>
    <name evidence="18" type="ORF">ABVQ20_36175</name>
</gene>
<evidence type="ECO:0000313" key="19">
    <source>
        <dbReference type="Proteomes" id="UP001548832"/>
    </source>
</evidence>
<evidence type="ECO:0000256" key="5">
    <source>
        <dbReference type="ARBA" id="ARBA00022832"/>
    </source>
</evidence>
<accession>A0ABV2DSH3</accession>
<protein>
    <submittedName>
        <fullName evidence="18">3-hydroxyacyl-CoA dehydrogenase NAD-binding domain-containing protein</fullName>
    </submittedName>
</protein>
<dbReference type="InterPro" id="IPR008927">
    <property type="entry name" value="6-PGluconate_DH-like_C_sf"/>
</dbReference>
<keyword evidence="6" id="KW-0442">Lipid degradation</keyword>
<evidence type="ECO:0000256" key="2">
    <source>
        <dbReference type="ARBA" id="ARBA00005005"/>
    </source>
</evidence>
<dbReference type="SUPFAM" id="SSF48179">
    <property type="entry name" value="6-phosphogluconate dehydrogenase C-terminal domain-like"/>
    <property type="match status" value="2"/>
</dbReference>
<keyword evidence="7" id="KW-0560">Oxidoreductase</keyword>
<name>A0ABV2DSH3_9HYPH</name>
<dbReference type="EMBL" id="JBEWSZ010000009">
    <property type="protein sequence ID" value="MET2832393.1"/>
    <property type="molecule type" value="Genomic_DNA"/>
</dbReference>
<keyword evidence="19" id="KW-1185">Reference proteome</keyword>
<dbReference type="InterPro" id="IPR029045">
    <property type="entry name" value="ClpP/crotonase-like_dom_sf"/>
</dbReference>
<comment type="pathway">
    <text evidence="2">Lipid metabolism; fatty acid beta-oxidation.</text>
</comment>
<proteinExistence type="inferred from homology"/>
<dbReference type="InterPro" id="IPR006176">
    <property type="entry name" value="3-OHacyl-CoA_DH_NAD-bd"/>
</dbReference>
<evidence type="ECO:0000256" key="10">
    <source>
        <dbReference type="ARBA" id="ARBA00023140"/>
    </source>
</evidence>
<dbReference type="PANTHER" id="PTHR23309">
    <property type="entry name" value="3-HYDROXYACYL-COA DEHYROGENASE"/>
    <property type="match status" value="1"/>
</dbReference>
<dbReference type="SUPFAM" id="SSF52096">
    <property type="entry name" value="ClpP/crotonase"/>
    <property type="match status" value="1"/>
</dbReference>
<feature type="domain" description="3-hydroxyacyl-CoA dehydrogenase NAD binding" evidence="17">
    <location>
        <begin position="295"/>
        <end position="471"/>
    </location>
</feature>
<evidence type="ECO:0000256" key="14">
    <source>
        <dbReference type="ARBA" id="ARBA00049556"/>
    </source>
</evidence>
<comment type="similarity">
    <text evidence="15">Belongs to the enoyl-CoA hydratase/isomerase family.</text>
</comment>
<dbReference type="CDD" id="cd06558">
    <property type="entry name" value="crotonase-like"/>
    <property type="match status" value="1"/>
</dbReference>
<keyword evidence="5" id="KW-0276">Fatty acid metabolism</keyword>
<comment type="caution">
    <text evidence="18">The sequence shown here is derived from an EMBL/GenBank/DDBJ whole genome shotgun (WGS) entry which is preliminary data.</text>
</comment>
<evidence type="ECO:0000256" key="6">
    <source>
        <dbReference type="ARBA" id="ARBA00022963"/>
    </source>
</evidence>
<dbReference type="Proteomes" id="UP001548832">
    <property type="component" value="Unassembled WGS sequence"/>
</dbReference>
<evidence type="ECO:0000259" key="16">
    <source>
        <dbReference type="Pfam" id="PF00725"/>
    </source>
</evidence>
<dbReference type="Pfam" id="PF02737">
    <property type="entry name" value="3HCDH_N"/>
    <property type="match status" value="1"/>
</dbReference>
<organism evidence="18 19">
    <name type="scientific">Mesorhizobium shangrilense</name>
    <dbReference type="NCBI Taxonomy" id="460060"/>
    <lineage>
        <taxon>Bacteria</taxon>
        <taxon>Pseudomonadati</taxon>
        <taxon>Pseudomonadota</taxon>
        <taxon>Alphaproteobacteria</taxon>
        <taxon>Hyphomicrobiales</taxon>
        <taxon>Phyllobacteriaceae</taxon>
        <taxon>Mesorhizobium</taxon>
    </lineage>
</organism>
<dbReference type="InterPro" id="IPR018376">
    <property type="entry name" value="Enoyl-CoA_hyd/isom_CS"/>
</dbReference>
<dbReference type="Gene3D" id="1.10.1040.50">
    <property type="match status" value="1"/>
</dbReference>
<dbReference type="Gene3D" id="3.90.226.10">
    <property type="entry name" value="2-enoyl-CoA Hydratase, Chain A, domain 1"/>
    <property type="match status" value="1"/>
</dbReference>
<dbReference type="Pfam" id="PF00725">
    <property type="entry name" value="3HCDH"/>
    <property type="match status" value="2"/>
</dbReference>
<keyword evidence="9" id="KW-0443">Lipid metabolism</keyword>
<evidence type="ECO:0000259" key="17">
    <source>
        <dbReference type="Pfam" id="PF02737"/>
    </source>
</evidence>
<dbReference type="InterPro" id="IPR036291">
    <property type="entry name" value="NAD(P)-bd_dom_sf"/>
</dbReference>
<dbReference type="PROSITE" id="PS00166">
    <property type="entry name" value="ENOYL_COA_HYDRATASE"/>
    <property type="match status" value="1"/>
</dbReference>
<evidence type="ECO:0000256" key="1">
    <source>
        <dbReference type="ARBA" id="ARBA00004275"/>
    </source>
</evidence>
<comment type="subcellular location">
    <subcellularLocation>
        <location evidence="1">Peroxisome</location>
    </subcellularLocation>
</comment>
<keyword evidence="13" id="KW-0511">Multifunctional enzyme</keyword>
<evidence type="ECO:0000256" key="8">
    <source>
        <dbReference type="ARBA" id="ARBA00023027"/>
    </source>
</evidence>
<comment type="subunit">
    <text evidence="4">Monomer.</text>
</comment>
<sequence>MSDFVKVSRDGDVAIVTIDNPPVNALSFHVREPLLQALVSLRDDPSVAAIVIACAGRTFVAGADITEFGKPVQQPDLRALIATLETIAKPTVAAIHGTALGGGLELALGCHFRVADAGAKLGLPEVKLGLLPGGGGTVRLPRLVGAVKALRMIVSGSPIGATEAHAAGLVDAVFEGDLTAHAVNFAREIARKGGPYTPVRDRDDGLEETDLAAFDAEAGALAKKARGLEAPIACAQAVRNAVTMPFDEALAAERALFVRLVASDQSRAQRHLFFAEREAAKTSAKDIVKRRITRVGIIGAGTMGGGIAMAFANGGYPITLLETSQEALQRGLGTIEKNYAVSVTRGSLTEDAKRQRLAQFKGSTDYADLADCDLIVEAVFEDMAVKKEVFGKLDAVAKPGAILATNTSYLDINEIAASISRPQDVLGLHFFSPANVMKLLEIVRADKTAPDALATVVDMARRIGKVAVVVGVCHGFVGNRMLAARGSESEALLLEGATPSQIDQAFTDFGWPMGPFQMGDLAGLDIGWRNRKARGLTAVIADTLCEQGRFGQKTGRGFYLYEADARTPIADPEVEALIRTKAAEKGIAPRAISAEEIIERTLYPMINEGAKILEEGIVARSSDIDVVWVNGYGFPVGKGGPMFWAGLEGAAKIIERLEYWHDRTAKDVFKPAPLLKAMAETGSWEAGASI</sequence>
<evidence type="ECO:0000313" key="18">
    <source>
        <dbReference type="EMBL" id="MET2832393.1"/>
    </source>
</evidence>
<keyword evidence="10" id="KW-0576">Peroxisome</keyword>
<evidence type="ECO:0000256" key="12">
    <source>
        <dbReference type="ARBA" id="ARBA00023239"/>
    </source>
</evidence>
<feature type="domain" description="3-hydroxyacyl-CoA dehydrogenase C-terminal" evidence="16">
    <location>
        <begin position="597"/>
        <end position="683"/>
    </location>
</feature>
<keyword evidence="12" id="KW-0456">Lyase</keyword>
<evidence type="ECO:0000256" key="7">
    <source>
        <dbReference type="ARBA" id="ARBA00023002"/>
    </source>
</evidence>
<evidence type="ECO:0000256" key="3">
    <source>
        <dbReference type="ARBA" id="ARBA00008750"/>
    </source>
</evidence>
<evidence type="ECO:0000256" key="11">
    <source>
        <dbReference type="ARBA" id="ARBA00023235"/>
    </source>
</evidence>
<evidence type="ECO:0000256" key="13">
    <source>
        <dbReference type="ARBA" id="ARBA00023268"/>
    </source>
</evidence>
<evidence type="ECO:0000256" key="15">
    <source>
        <dbReference type="RuleBase" id="RU003707"/>
    </source>
</evidence>
<dbReference type="Gene3D" id="3.40.50.720">
    <property type="entry name" value="NAD(P)-binding Rossmann-like Domain"/>
    <property type="match status" value="1"/>
</dbReference>
<comment type="similarity">
    <text evidence="3">In the N-terminal section; belongs to the enoyl-CoA hydratase/isomerase family.</text>
</comment>
<reference evidence="18 19" key="1">
    <citation type="submission" date="2024-06" db="EMBL/GenBank/DDBJ databases">
        <authorList>
            <person name="Kim D.-U."/>
        </authorList>
    </citation>
    <scope>NUCLEOTIDE SEQUENCE [LARGE SCALE GENOMIC DNA]</scope>
    <source>
        <strain evidence="18 19">KACC15460</strain>
    </source>
</reference>
<feature type="domain" description="3-hydroxyacyl-CoA dehydrogenase C-terminal" evidence="16">
    <location>
        <begin position="475"/>
        <end position="561"/>
    </location>
</feature>